<dbReference type="EMBL" id="LR796607">
    <property type="protein sequence ID" value="CAB4154055.1"/>
    <property type="molecule type" value="Genomic_DNA"/>
</dbReference>
<proteinExistence type="predicted"/>
<sequence length="486" mass="54403">MAATVSLVTQPDLLAPVNKELWYQVNSGSSSVTNFKYIFRVQEKLEPFGSTPFTALNLYKIPPRPLTGDGLFSPHRLLKSFILNKVNPYQTDWKSGFVAANLPGIPGALVQYNLKYGYEYNPSQNWADTYFLSGNLGLTFSTPHGLELGDIITLDKDNKTINPSYDGTCSVTQVVDTRLVKTDKGWGVSSLNESGTITSLLRLTATSSNRITYNGTRQYMERTKDFSTINILTGPTSSFLSTYNQTYKPVAVDDYETLSMIFATATGNTFFVDTYNSGGTLIGTYSYPISGATTYQRVDFGVGPKNLFNASSINFANVSTYRVYTKYGSATSSQIKYYNIDTECSIYDKVRLCFLNRQGGWDYFNFTLDSKRTVSISKNEYEKILDWNYSVGDRGQSVLAQKAEQKMTINSNWITEDDSIWLEELLTSPEVYVLGNTSTLGGASTGYKLPIIITDTTYEVKTAIRDRLFNLVVNFKYAYVTNLQNE</sequence>
<gene>
    <name evidence="1" type="ORF">UFOVP630_2</name>
</gene>
<protein>
    <submittedName>
        <fullName evidence="1">Uncharacterized protein</fullName>
    </submittedName>
</protein>
<name>A0A6J5N3H0_9CAUD</name>
<accession>A0A6J5N3H0</accession>
<reference evidence="1" key="1">
    <citation type="submission" date="2020-04" db="EMBL/GenBank/DDBJ databases">
        <authorList>
            <person name="Chiriac C."/>
            <person name="Salcher M."/>
            <person name="Ghai R."/>
            <person name="Kavagutti S V."/>
        </authorList>
    </citation>
    <scope>NUCLEOTIDE SEQUENCE</scope>
</reference>
<evidence type="ECO:0000313" key="1">
    <source>
        <dbReference type="EMBL" id="CAB4154055.1"/>
    </source>
</evidence>
<organism evidence="1">
    <name type="scientific">uncultured Caudovirales phage</name>
    <dbReference type="NCBI Taxonomy" id="2100421"/>
    <lineage>
        <taxon>Viruses</taxon>
        <taxon>Duplodnaviria</taxon>
        <taxon>Heunggongvirae</taxon>
        <taxon>Uroviricota</taxon>
        <taxon>Caudoviricetes</taxon>
        <taxon>Peduoviridae</taxon>
        <taxon>Maltschvirus</taxon>
        <taxon>Maltschvirus maltsch</taxon>
    </lineage>
</organism>